<proteinExistence type="predicted"/>
<evidence type="ECO:0000313" key="1">
    <source>
        <dbReference type="EMBL" id="GEU44092.1"/>
    </source>
</evidence>
<keyword evidence="1" id="KW-0808">Transferase</keyword>
<name>A0A6L2K5N1_TANCI</name>
<dbReference type="EMBL" id="BKCJ010001797">
    <property type="protein sequence ID" value="GEU44092.1"/>
    <property type="molecule type" value="Genomic_DNA"/>
</dbReference>
<keyword evidence="1" id="KW-0695">RNA-directed DNA polymerase</keyword>
<dbReference type="PANTHER" id="PTHR33710:SF64">
    <property type="entry name" value="ENDONUCLEASE_EXONUCLEASE_PHOSPHATASE DOMAIN-CONTAINING PROTEIN"/>
    <property type="match status" value="1"/>
</dbReference>
<protein>
    <submittedName>
        <fullName evidence="1">RNA-directed DNA polymerase, eukaryota</fullName>
    </submittedName>
</protein>
<keyword evidence="1" id="KW-0548">Nucleotidyltransferase</keyword>
<reference evidence="1" key="1">
    <citation type="journal article" date="2019" name="Sci. Rep.">
        <title>Draft genome of Tanacetum cinerariifolium, the natural source of mosquito coil.</title>
        <authorList>
            <person name="Yamashiro T."/>
            <person name="Shiraishi A."/>
            <person name="Satake H."/>
            <person name="Nakayama K."/>
        </authorList>
    </citation>
    <scope>NUCLEOTIDE SEQUENCE</scope>
</reference>
<dbReference type="GO" id="GO:0003964">
    <property type="term" value="F:RNA-directed DNA polymerase activity"/>
    <property type="evidence" value="ECO:0007669"/>
    <property type="project" value="UniProtKB-KW"/>
</dbReference>
<accession>A0A6L2K5N1</accession>
<sequence>MDSHPVKPFCASIIHSKSKPTRKSSLPVNVHTITLNGHDLINDEDSPTVILLKSKDVDSMINMYTICLINLPIGGRLYTRMNKAYTKLSKLDRFLIYEEVLEALPNIRITALGRLWSDHNPFLLYVSKSDFGLTPFKIYNLWQLRDSFDEVIKMDWSTW</sequence>
<dbReference type="PANTHER" id="PTHR33710">
    <property type="entry name" value="BNAC02G09200D PROTEIN"/>
    <property type="match status" value="1"/>
</dbReference>
<organism evidence="1">
    <name type="scientific">Tanacetum cinerariifolium</name>
    <name type="common">Dalmatian daisy</name>
    <name type="synonym">Chrysanthemum cinerariifolium</name>
    <dbReference type="NCBI Taxonomy" id="118510"/>
    <lineage>
        <taxon>Eukaryota</taxon>
        <taxon>Viridiplantae</taxon>
        <taxon>Streptophyta</taxon>
        <taxon>Embryophyta</taxon>
        <taxon>Tracheophyta</taxon>
        <taxon>Spermatophyta</taxon>
        <taxon>Magnoliopsida</taxon>
        <taxon>eudicotyledons</taxon>
        <taxon>Gunneridae</taxon>
        <taxon>Pentapetalae</taxon>
        <taxon>asterids</taxon>
        <taxon>campanulids</taxon>
        <taxon>Asterales</taxon>
        <taxon>Asteraceae</taxon>
        <taxon>Asteroideae</taxon>
        <taxon>Anthemideae</taxon>
        <taxon>Anthemidinae</taxon>
        <taxon>Tanacetum</taxon>
    </lineage>
</organism>
<comment type="caution">
    <text evidence="1">The sequence shown here is derived from an EMBL/GenBank/DDBJ whole genome shotgun (WGS) entry which is preliminary data.</text>
</comment>
<gene>
    <name evidence="1" type="ORF">Tci_016070</name>
</gene>
<dbReference type="AlphaFoldDB" id="A0A6L2K5N1"/>